<evidence type="ECO:0000313" key="5">
    <source>
        <dbReference type="EMBL" id="VGO12805.1"/>
    </source>
</evidence>
<keyword evidence="3" id="KW-0732">Signal</keyword>
<dbReference type="CDD" id="cd00063">
    <property type="entry name" value="FN3"/>
    <property type="match status" value="1"/>
</dbReference>
<reference evidence="5 6" key="1">
    <citation type="submission" date="2019-04" db="EMBL/GenBank/DDBJ databases">
        <authorList>
            <person name="Van Vliet M D."/>
        </authorList>
    </citation>
    <scope>NUCLEOTIDE SEQUENCE [LARGE SCALE GENOMIC DNA]</scope>
    <source>
        <strain evidence="5 6">F1</strain>
    </source>
</reference>
<dbReference type="AlphaFoldDB" id="A0A6C2TYX7"/>
<comment type="similarity">
    <text evidence="1">Belongs to the sulfatase family.</text>
</comment>
<feature type="chain" id="PRO_5028828910" evidence="3">
    <location>
        <begin position="19"/>
        <end position="1072"/>
    </location>
</feature>
<dbReference type="Gene3D" id="3.40.720.10">
    <property type="entry name" value="Alkaline Phosphatase, subunit A"/>
    <property type="match status" value="1"/>
</dbReference>
<dbReference type="InterPro" id="IPR003961">
    <property type="entry name" value="FN3_dom"/>
</dbReference>
<evidence type="ECO:0000256" key="3">
    <source>
        <dbReference type="SAM" id="SignalP"/>
    </source>
</evidence>
<gene>
    <name evidence="5" type="ORF">PDESU_01359</name>
</gene>
<dbReference type="EMBL" id="CAAHFG010000001">
    <property type="protein sequence ID" value="VGO12805.1"/>
    <property type="molecule type" value="Genomic_DNA"/>
</dbReference>
<dbReference type="SUPFAM" id="SSF49265">
    <property type="entry name" value="Fibronectin type III"/>
    <property type="match status" value="1"/>
</dbReference>
<dbReference type="InterPro" id="IPR050738">
    <property type="entry name" value="Sulfatase"/>
</dbReference>
<keyword evidence="6" id="KW-1185">Reference proteome</keyword>
<dbReference type="InterPro" id="IPR017850">
    <property type="entry name" value="Alkaline_phosphatase_core_sf"/>
</dbReference>
<name>A0A6C2TYX7_PONDE</name>
<feature type="domain" description="Sulfatase N-terminal" evidence="4">
    <location>
        <begin position="339"/>
        <end position="701"/>
    </location>
</feature>
<evidence type="ECO:0000313" key="6">
    <source>
        <dbReference type="Proteomes" id="UP000366872"/>
    </source>
</evidence>
<organism evidence="5 6">
    <name type="scientific">Pontiella desulfatans</name>
    <dbReference type="NCBI Taxonomy" id="2750659"/>
    <lineage>
        <taxon>Bacteria</taxon>
        <taxon>Pseudomonadati</taxon>
        <taxon>Kiritimatiellota</taxon>
        <taxon>Kiritimatiellia</taxon>
        <taxon>Kiritimatiellales</taxon>
        <taxon>Pontiellaceae</taxon>
        <taxon>Pontiella</taxon>
    </lineage>
</organism>
<feature type="signal peptide" evidence="3">
    <location>
        <begin position="1"/>
        <end position="18"/>
    </location>
</feature>
<protein>
    <submittedName>
        <fullName evidence="5">Arylsulfatase</fullName>
    </submittedName>
</protein>
<accession>A0A6C2TYX7</accession>
<dbReference type="RefSeq" id="WP_136078435.1">
    <property type="nucleotide sequence ID" value="NZ_CAAHFG010000001.1"/>
</dbReference>
<dbReference type="SUPFAM" id="SSF53649">
    <property type="entry name" value="Alkaline phosphatase-like"/>
    <property type="match status" value="1"/>
</dbReference>
<dbReference type="Proteomes" id="UP000366872">
    <property type="component" value="Unassembled WGS sequence"/>
</dbReference>
<keyword evidence="2" id="KW-0378">Hydrolase</keyword>
<evidence type="ECO:0000259" key="4">
    <source>
        <dbReference type="Pfam" id="PF00884"/>
    </source>
</evidence>
<proteinExistence type="inferred from homology"/>
<dbReference type="GO" id="GO:0004065">
    <property type="term" value="F:arylsulfatase activity"/>
    <property type="evidence" value="ECO:0007669"/>
    <property type="project" value="TreeGrafter"/>
</dbReference>
<sequence>MKKELLFALLSVAIGAGASVQVDLSHAYVGPAAVAQNTGDLQLSFSVNATGGVALAATSADPDPAVYVAGFSAWGAVSNPALWNGSFSIHVSSVGNLRIDNGGLGLCIQGGDAQKIDWSNEVVVATIDVPDGTFGLLGVDYANASTSAGTLLDVNGTSHALSGAAGSVAVSGEGGFSISSASDGQGQGFVLAGFSFDVFPASNHSMALGTDLTDEVVVTLAGSSTNFAFPGSTGDVLTVGSAATLITIPDDGGTSPVELNGGGLALEPGSQWMLDGANYSNAFAVGERFVLANYGSFSGGTLGVGFRNFNLPADRDLALVQASTSLYFEVVSQSPATGPNIIIVNVDDMVGGQHFGFEGRDCLTPTLDSMAANGINFREAFAASTVCGPSRYSLMTGRWASRNTSENYMSKYPPGTLGRFGVSDTELEDDGENVGAWLQRAGYRTGFVGKAHLIDDELGRTNDWPSVGMIPYPQAADPATDAGVNGAMRHNHRILTQRMRPYGFDFVGGLYRANLLELRNDALNVHNQEWITKNALDFIDQNHRQRFFLYMAPTINHGPVRNDLTKSLRADPRYTGAGFLPDQDYSFMPPRQAIIAEVENAGKELISARETWIDYSLAAITNRLAAHGIENDTLIIFTADHGEKTLTNSPAIWGKSSLYDLGMRVPLVMRWPNGIAAPGRVYDESVSHIDFVPTLLELAGAAGLPTREIDGESLVPVLDGSTAALRSEVFCEIGYARAVRSREWKYIAVRYTPSVYAQIESGYLWKNYITGLFTEPRPYYVNNSGLGYYTQNTHPGYFDDDQLYDLANDPMEQTNLYGKLPAITYDLKKRLAVYMGDIPNRPFRQSSDSSVEFSPSPPGMPEAPDAIQVQCLDSNRIRLGWNDVSASELGYIVEQSTHGAGFGMVAELPAGSTSATVFVSADIEDAMLRVSAYNALGDSAASSDVDLLAPDCWRHRTFGSTTSSNSQWTADPDGDGLETIWEYAFATDPLNPASSASMGGGVSNQWLQLVVPRNQRRMVAIQARVSTNLHDWAVGEPAATVVASSESNLVFQSSTPVGGASSQFIGADITIP</sequence>
<evidence type="ECO:0000256" key="2">
    <source>
        <dbReference type="ARBA" id="ARBA00022801"/>
    </source>
</evidence>
<dbReference type="InterPro" id="IPR000917">
    <property type="entry name" value="Sulfatase_N"/>
</dbReference>
<dbReference type="InterPro" id="IPR036116">
    <property type="entry name" value="FN3_sf"/>
</dbReference>
<dbReference type="Pfam" id="PF00884">
    <property type="entry name" value="Sulfatase"/>
    <property type="match status" value="1"/>
</dbReference>
<dbReference type="Gene3D" id="2.60.40.10">
    <property type="entry name" value="Immunoglobulins"/>
    <property type="match status" value="1"/>
</dbReference>
<dbReference type="PANTHER" id="PTHR42693:SF53">
    <property type="entry name" value="ENDO-4-O-SULFATASE"/>
    <property type="match status" value="1"/>
</dbReference>
<dbReference type="InterPro" id="IPR013783">
    <property type="entry name" value="Ig-like_fold"/>
</dbReference>
<evidence type="ECO:0000256" key="1">
    <source>
        <dbReference type="ARBA" id="ARBA00008779"/>
    </source>
</evidence>
<dbReference type="PANTHER" id="PTHR42693">
    <property type="entry name" value="ARYLSULFATASE FAMILY MEMBER"/>
    <property type="match status" value="1"/>
</dbReference>